<evidence type="ECO:0000313" key="2">
    <source>
        <dbReference type="EMBL" id="KGX91197.1"/>
    </source>
</evidence>
<comment type="caution">
    <text evidence="2">The sequence shown here is derived from an EMBL/GenBank/DDBJ whole genome shotgun (WGS) entry which is preliminary data.</text>
</comment>
<accession>A0A0A5I5T9</accession>
<dbReference type="PANTHER" id="PTHR43190">
    <property type="entry name" value="N-ACETYL-D-GLUCOSAMINE KINASE"/>
    <property type="match status" value="1"/>
</dbReference>
<dbReference type="Gene3D" id="3.30.420.40">
    <property type="match status" value="2"/>
</dbReference>
<proteinExistence type="predicted"/>
<dbReference type="AlphaFoldDB" id="A0A0A5I5T9"/>
<feature type="domain" description="ATPase BadF/BadG/BcrA/BcrD type" evidence="1">
    <location>
        <begin position="2"/>
        <end position="298"/>
    </location>
</feature>
<dbReference type="Pfam" id="PF01869">
    <property type="entry name" value="BcrAD_BadFG"/>
    <property type="match status" value="1"/>
</dbReference>
<reference evidence="2 3" key="1">
    <citation type="submission" date="2013-08" db="EMBL/GenBank/DDBJ databases">
        <authorList>
            <person name="Huang J."/>
            <person name="Wang G."/>
        </authorList>
    </citation>
    <scope>NUCLEOTIDE SEQUENCE [LARGE SCALE GENOMIC DNA]</scope>
    <source>
        <strain evidence="2 3">BH030004</strain>
    </source>
</reference>
<keyword evidence="3" id="KW-1185">Reference proteome</keyword>
<evidence type="ECO:0000259" key="1">
    <source>
        <dbReference type="Pfam" id="PF01869"/>
    </source>
</evidence>
<protein>
    <recommendedName>
        <fullName evidence="1">ATPase BadF/BadG/BcrA/BcrD type domain-containing protein</fullName>
    </recommendedName>
</protein>
<dbReference type="InterPro" id="IPR043129">
    <property type="entry name" value="ATPase_NBD"/>
</dbReference>
<name>A0A0A5I5T9_9BACI</name>
<evidence type="ECO:0000313" key="3">
    <source>
        <dbReference type="Proteomes" id="UP000030403"/>
    </source>
</evidence>
<dbReference type="InterPro" id="IPR052519">
    <property type="entry name" value="Euk-type_GlcNAc_Kinase"/>
</dbReference>
<dbReference type="CDD" id="cd24007">
    <property type="entry name" value="ASKHA_NBD_eukNAGK-like"/>
    <property type="match status" value="1"/>
</dbReference>
<dbReference type="EMBL" id="AVPF01000003">
    <property type="protein sequence ID" value="KGX91197.1"/>
    <property type="molecule type" value="Genomic_DNA"/>
</dbReference>
<dbReference type="InterPro" id="IPR002731">
    <property type="entry name" value="ATPase_BadF"/>
</dbReference>
<dbReference type="Proteomes" id="UP000030403">
    <property type="component" value="Unassembled WGS sequence"/>
</dbReference>
<gene>
    <name evidence="2" type="ORF">N783_10870</name>
</gene>
<organism evidence="2 3">
    <name type="scientific">Pontibacillus marinus BH030004 = DSM 16465</name>
    <dbReference type="NCBI Taxonomy" id="1385511"/>
    <lineage>
        <taxon>Bacteria</taxon>
        <taxon>Bacillati</taxon>
        <taxon>Bacillota</taxon>
        <taxon>Bacilli</taxon>
        <taxon>Bacillales</taxon>
        <taxon>Bacillaceae</taxon>
        <taxon>Pontibacillus</taxon>
    </lineage>
</organism>
<dbReference type="SUPFAM" id="SSF53067">
    <property type="entry name" value="Actin-like ATPase domain"/>
    <property type="match status" value="2"/>
</dbReference>
<dbReference type="STRING" id="1385511.GCA_000425225_00845"/>
<dbReference type="PANTHER" id="PTHR43190:SF3">
    <property type="entry name" value="N-ACETYL-D-GLUCOSAMINE KINASE"/>
    <property type="match status" value="1"/>
</dbReference>
<dbReference type="eggNOG" id="COG2971">
    <property type="taxonomic scope" value="Bacteria"/>
</dbReference>
<sequence>MGIDGGGTNSRATLCDEMGHVYALAKAGPVNQNSVSIQKVEAEFQLLMQNLRQQAPEHFQQVSYVFAGVAGTGKEEARLRVHEILEDLRPLNASIEVKHDGYNALYAGTLGEPGVVQISGTGSLTFGMNSQGNTARAGGWGYLIGDEGSGYALGRDALSAMAKEQDGWGEPTSLSDYILNQFEVKNPHDIIPHIYNQSHPRQHIANLSRYVMDAAINHDTVAQNIIQKAAHDLSEQIRAVVTKLFDKHQKVPVVLTGGVFTRADLFTPYINQTFDQYNINIDLIEPKLTPLGGAVIAAFRASDMQVNSGFVNQFIQTTRDGLE</sequence>